<proteinExistence type="predicted"/>
<name>A0ACC1CJE9_9NEOP</name>
<evidence type="ECO:0000313" key="1">
    <source>
        <dbReference type="EMBL" id="KAJ0171706.1"/>
    </source>
</evidence>
<accession>A0ACC1CJE9</accession>
<protein>
    <submittedName>
        <fullName evidence="1">Uncharacterized protein</fullName>
    </submittedName>
</protein>
<organism evidence="1 2">
    <name type="scientific">Dendrolimus kikuchii</name>
    <dbReference type="NCBI Taxonomy" id="765133"/>
    <lineage>
        <taxon>Eukaryota</taxon>
        <taxon>Metazoa</taxon>
        <taxon>Ecdysozoa</taxon>
        <taxon>Arthropoda</taxon>
        <taxon>Hexapoda</taxon>
        <taxon>Insecta</taxon>
        <taxon>Pterygota</taxon>
        <taxon>Neoptera</taxon>
        <taxon>Endopterygota</taxon>
        <taxon>Lepidoptera</taxon>
        <taxon>Glossata</taxon>
        <taxon>Ditrysia</taxon>
        <taxon>Bombycoidea</taxon>
        <taxon>Lasiocampidae</taxon>
        <taxon>Dendrolimus</taxon>
    </lineage>
</organism>
<sequence length="441" mass="48023">MFPIYFLSALVASYICGINGQSCNTPSGGKGQCVSIYDCEPLLKLVQNPNRTPQELQLLQNSKCSFQGDTVMVCCPAQCTTPEGEAGKCVSIYSCEHLANRLRPPVSQENRLYVQNSKCKGSDAYSVCCGPAATSPVTSPNKRPPSNNLNTICSAKQTAFPPDPTTDCCGYDSRIGNKIIGGNVTTVDMYPWLGIIEYDRITPGNRLLCGCVLISGRYCLTAAHCIGQYAINTIGRPSVVRLGEYDTNHEGEDCMEVEAGGHDCTYGDVRINIERFIPHPEYTALSKKNDIGLIRLISMAPFTEFIRPICLPTYDITLNPPPAENFTLYAAGWGATENATSSNLKLHVGLPYVDLQVCQRAYNGPDLRANLWDRQLCAGGQPGKDSCKGDSGGPLMYENGRSYEVLGVVNFGPRPCAQPNIPGVYAKVFAYRDWILSNISN</sequence>
<dbReference type="EMBL" id="CM034409">
    <property type="protein sequence ID" value="KAJ0171706.1"/>
    <property type="molecule type" value="Genomic_DNA"/>
</dbReference>
<evidence type="ECO:0000313" key="2">
    <source>
        <dbReference type="Proteomes" id="UP000824533"/>
    </source>
</evidence>
<reference evidence="1 2" key="1">
    <citation type="journal article" date="2021" name="Front. Genet.">
        <title>Chromosome-Level Genome Assembly Reveals Significant Gene Expansion in the Toll and IMD Signaling Pathways of Dendrolimus kikuchii.</title>
        <authorList>
            <person name="Zhou J."/>
            <person name="Wu P."/>
            <person name="Xiong Z."/>
            <person name="Liu N."/>
            <person name="Zhao N."/>
            <person name="Ji M."/>
            <person name="Qiu Y."/>
            <person name="Yang B."/>
        </authorList>
    </citation>
    <scope>NUCLEOTIDE SEQUENCE [LARGE SCALE GENOMIC DNA]</scope>
    <source>
        <strain evidence="1">Ann1</strain>
    </source>
</reference>
<keyword evidence="2" id="KW-1185">Reference proteome</keyword>
<gene>
    <name evidence="1" type="ORF">K1T71_012469</name>
</gene>
<comment type="caution">
    <text evidence="1">The sequence shown here is derived from an EMBL/GenBank/DDBJ whole genome shotgun (WGS) entry which is preliminary data.</text>
</comment>
<dbReference type="Proteomes" id="UP000824533">
    <property type="component" value="Linkage Group LG23"/>
</dbReference>